<dbReference type="PANTHER" id="PTHR18968:SF13">
    <property type="entry name" value="ACETOLACTATE SYNTHASE CATALYTIC SUBUNIT, MITOCHONDRIAL"/>
    <property type="match status" value="1"/>
</dbReference>
<dbReference type="GO" id="GO:0030976">
    <property type="term" value="F:thiamine pyrophosphate binding"/>
    <property type="evidence" value="ECO:0007669"/>
    <property type="project" value="InterPro"/>
</dbReference>
<dbReference type="InterPro" id="IPR045229">
    <property type="entry name" value="TPP_enz"/>
</dbReference>
<evidence type="ECO:0000313" key="8">
    <source>
        <dbReference type="Proteomes" id="UP000067448"/>
    </source>
</evidence>
<dbReference type="GO" id="GO:0050660">
    <property type="term" value="F:flavin adenine dinucleotide binding"/>
    <property type="evidence" value="ECO:0007669"/>
    <property type="project" value="TreeGrafter"/>
</dbReference>
<feature type="domain" description="Thiamine pyrophosphate enzyme central" evidence="4">
    <location>
        <begin position="207"/>
        <end position="312"/>
    </location>
</feature>
<comment type="caution">
    <text evidence="7">The sequence shown here is derived from an EMBL/GenBank/DDBJ whole genome shotgun (WGS) entry which is preliminary data.</text>
</comment>
<dbReference type="EC" id="2.2.1.6" evidence="7"/>
<dbReference type="GO" id="GO:0009099">
    <property type="term" value="P:L-valine biosynthetic process"/>
    <property type="evidence" value="ECO:0007669"/>
    <property type="project" value="TreeGrafter"/>
</dbReference>
<dbReference type="OrthoDB" id="4494979at2"/>
<dbReference type="GO" id="GO:0000287">
    <property type="term" value="F:magnesium ion binding"/>
    <property type="evidence" value="ECO:0007669"/>
    <property type="project" value="InterPro"/>
</dbReference>
<reference evidence="8" key="1">
    <citation type="submission" date="2015-11" db="EMBL/GenBank/DDBJ databases">
        <authorList>
            <consortium name="Cross-ministerial Strategic Innovation Promotion Program (SIP) consortium"/>
            <person name="Tomihama T."/>
            <person name="Ikenaga M."/>
            <person name="Sakai M."/>
            <person name="Okubo T."/>
            <person name="Ikeda S."/>
        </authorList>
    </citation>
    <scope>NUCLEOTIDE SEQUENCE [LARGE SCALE GENOMIC DNA]</scope>
    <source>
        <strain evidence="8">S58</strain>
    </source>
</reference>
<dbReference type="EMBL" id="BCMM01000008">
    <property type="protein sequence ID" value="GAQ61817.1"/>
    <property type="molecule type" value="Genomic_DNA"/>
</dbReference>
<keyword evidence="2 3" id="KW-0786">Thiamine pyrophosphate</keyword>
<feature type="domain" description="Thiamine pyrophosphate enzyme TPP-binding" evidence="5">
    <location>
        <begin position="408"/>
        <end position="540"/>
    </location>
</feature>
<dbReference type="RefSeq" id="WP_059079687.1">
    <property type="nucleotide sequence ID" value="NZ_BCMM01000008.1"/>
</dbReference>
<protein>
    <submittedName>
        <fullName evidence="7">Acetolactate synthase large subunit</fullName>
        <ecNumber evidence="7">2.2.1.6</ecNumber>
    </submittedName>
</protein>
<gene>
    <name evidence="7" type="primary">ilvB_2</name>
    <name evidence="7" type="ORF">SsS58_02171</name>
</gene>
<accession>A0A100JLM9</accession>
<dbReference type="InterPro" id="IPR029035">
    <property type="entry name" value="DHS-like_NAD/FAD-binding_dom"/>
</dbReference>
<dbReference type="InterPro" id="IPR029061">
    <property type="entry name" value="THDP-binding"/>
</dbReference>
<feature type="domain" description="Thiamine pyrophosphate enzyme N-terminal TPP-binding" evidence="6">
    <location>
        <begin position="22"/>
        <end position="127"/>
    </location>
</feature>
<dbReference type="GO" id="GO:0003984">
    <property type="term" value="F:acetolactate synthase activity"/>
    <property type="evidence" value="ECO:0007669"/>
    <property type="project" value="UniProtKB-EC"/>
</dbReference>
<dbReference type="Pfam" id="PF00205">
    <property type="entry name" value="TPP_enzyme_M"/>
    <property type="match status" value="1"/>
</dbReference>
<sequence length="572" mass="59790">MNEQRRTGGQAAGSRTFPGAWDLVAEFLARHGVDTVFGLPGDDLLVVGALERAGIRLVWCRDQRLAVHMASGYALTSGRTGVCVVGKGPAVANAVGGLLEAASGQSPVLLLAGGTAVESDGARAFQDAPGLALATPVTKWADRVTHPDRLLPALRRAAALVQNAPRGPVFLEIPDGFLEQPVSVPEHLLHTEPPVPGRYTAALPAEVARARRPVVLAGGGLRATGAPGAAERLAEALGAALLVTASGRGGVAESHPLFCGLAGLYAQPPVRELLADCDVVVTLGSRLEETATEGLARDVSICQVNVDAAEFAYDWSGPLVLGEAAATADAWADGLRDRVGDIGWKARITAARDALESWAEQPAHPELPDDQVRVKSVVRELTRALPPGSVVVHENGLMDIWSYLYPVLALPENTRAVVPSEQTTLGYGAAAAAGAKLAAPDSTVVAIVGDGAFDLVRVELPTLVRERIGLVYVVLDNGGYGWLQRTVDSLGGPPHLFTADLPTRPDPGDGVLTWRVAKPADTPEAVRAAMSAARDGRVAVVRVMCTVDDWPPVTGAASEEEIRGSLRPADNR</sequence>
<reference evidence="8" key="3">
    <citation type="submission" date="2016-02" db="EMBL/GenBank/DDBJ databases">
        <title>Draft genome of pathogenic Streptomyces sp. in Japan.</title>
        <authorList>
            <person name="Tomihama T."/>
            <person name="Ikenaga M."/>
            <person name="Sakai M."/>
            <person name="Okubo T."/>
            <person name="Ikeda S."/>
        </authorList>
    </citation>
    <scope>NUCLEOTIDE SEQUENCE [LARGE SCALE GENOMIC DNA]</scope>
    <source>
        <strain evidence="8">S58</strain>
    </source>
</reference>
<dbReference type="GO" id="GO:0005948">
    <property type="term" value="C:acetolactate synthase complex"/>
    <property type="evidence" value="ECO:0007669"/>
    <property type="project" value="TreeGrafter"/>
</dbReference>
<dbReference type="SUPFAM" id="SSF52467">
    <property type="entry name" value="DHS-like NAD/FAD-binding domain"/>
    <property type="match status" value="1"/>
</dbReference>
<dbReference type="InterPro" id="IPR012000">
    <property type="entry name" value="Thiamin_PyroP_enz_cen_dom"/>
</dbReference>
<evidence type="ECO:0000256" key="3">
    <source>
        <dbReference type="RuleBase" id="RU362132"/>
    </source>
</evidence>
<dbReference type="Gene3D" id="3.40.50.970">
    <property type="match status" value="2"/>
</dbReference>
<dbReference type="SUPFAM" id="SSF52518">
    <property type="entry name" value="Thiamin diphosphate-binding fold (THDP-binding)"/>
    <property type="match status" value="2"/>
</dbReference>
<name>A0A100JLM9_STRSC</name>
<organism evidence="7 8">
    <name type="scientific">Streptomyces scabiei</name>
    <dbReference type="NCBI Taxonomy" id="1930"/>
    <lineage>
        <taxon>Bacteria</taxon>
        <taxon>Bacillati</taxon>
        <taxon>Actinomycetota</taxon>
        <taxon>Actinomycetes</taxon>
        <taxon>Kitasatosporales</taxon>
        <taxon>Streptomycetaceae</taxon>
        <taxon>Streptomyces</taxon>
    </lineage>
</organism>
<evidence type="ECO:0000313" key="7">
    <source>
        <dbReference type="EMBL" id="GAQ61817.1"/>
    </source>
</evidence>
<evidence type="ECO:0000256" key="1">
    <source>
        <dbReference type="ARBA" id="ARBA00007812"/>
    </source>
</evidence>
<evidence type="ECO:0000259" key="5">
    <source>
        <dbReference type="Pfam" id="PF02775"/>
    </source>
</evidence>
<keyword evidence="7" id="KW-0808">Transferase</keyword>
<dbReference type="AlphaFoldDB" id="A0A100JLM9"/>
<comment type="similarity">
    <text evidence="1 3">Belongs to the TPP enzyme family.</text>
</comment>
<evidence type="ECO:0000259" key="6">
    <source>
        <dbReference type="Pfam" id="PF02776"/>
    </source>
</evidence>
<proteinExistence type="inferred from homology"/>
<dbReference type="CDD" id="cd00568">
    <property type="entry name" value="TPP_enzymes"/>
    <property type="match status" value="1"/>
</dbReference>
<dbReference type="CDD" id="cd07035">
    <property type="entry name" value="TPP_PYR_POX_like"/>
    <property type="match status" value="1"/>
</dbReference>
<dbReference type="InterPro" id="IPR011766">
    <property type="entry name" value="TPP_enzyme_TPP-bd"/>
</dbReference>
<dbReference type="GO" id="GO:0009097">
    <property type="term" value="P:isoleucine biosynthetic process"/>
    <property type="evidence" value="ECO:0007669"/>
    <property type="project" value="TreeGrafter"/>
</dbReference>
<dbReference type="InterPro" id="IPR012001">
    <property type="entry name" value="Thiamin_PyroP_enz_TPP-bd_dom"/>
</dbReference>
<dbReference type="Gene3D" id="3.40.50.1220">
    <property type="entry name" value="TPP-binding domain"/>
    <property type="match status" value="1"/>
</dbReference>
<dbReference type="Pfam" id="PF02776">
    <property type="entry name" value="TPP_enzyme_N"/>
    <property type="match status" value="1"/>
</dbReference>
<dbReference type="Pfam" id="PF02775">
    <property type="entry name" value="TPP_enzyme_C"/>
    <property type="match status" value="1"/>
</dbReference>
<evidence type="ECO:0000259" key="4">
    <source>
        <dbReference type="Pfam" id="PF00205"/>
    </source>
</evidence>
<evidence type="ECO:0000256" key="2">
    <source>
        <dbReference type="ARBA" id="ARBA00023052"/>
    </source>
</evidence>
<dbReference type="PANTHER" id="PTHR18968">
    <property type="entry name" value="THIAMINE PYROPHOSPHATE ENZYMES"/>
    <property type="match status" value="1"/>
</dbReference>
<reference evidence="7 8" key="2">
    <citation type="journal article" date="2016" name="Genome Announc.">
        <title>Draft Genome Sequences of Streptomyces scabiei S58, Streptomyces turgidiscabies T45, and Streptomyces acidiscabies a10, the Pathogens of Potato Common Scab, Isolated in Japan.</title>
        <authorList>
            <person name="Tomihama T."/>
            <person name="Nishi Y."/>
            <person name="Sakai M."/>
            <person name="Ikenaga M."/>
            <person name="Okubo T."/>
            <person name="Ikeda S."/>
        </authorList>
    </citation>
    <scope>NUCLEOTIDE SEQUENCE [LARGE SCALE GENOMIC DNA]</scope>
    <source>
        <strain evidence="7 8">S58</strain>
    </source>
</reference>
<dbReference type="Proteomes" id="UP000067448">
    <property type="component" value="Unassembled WGS sequence"/>
</dbReference>